<reference evidence="2" key="1">
    <citation type="journal article" date="2023" name="Mol. Phylogenet. Evol.">
        <title>Genome-scale phylogeny and comparative genomics of the fungal order Sordariales.</title>
        <authorList>
            <person name="Hensen N."/>
            <person name="Bonometti L."/>
            <person name="Westerberg I."/>
            <person name="Brannstrom I.O."/>
            <person name="Guillou S."/>
            <person name="Cros-Aarteil S."/>
            <person name="Calhoun S."/>
            <person name="Haridas S."/>
            <person name="Kuo A."/>
            <person name="Mondo S."/>
            <person name="Pangilinan J."/>
            <person name="Riley R."/>
            <person name="LaButti K."/>
            <person name="Andreopoulos B."/>
            <person name="Lipzen A."/>
            <person name="Chen C."/>
            <person name="Yan M."/>
            <person name="Daum C."/>
            <person name="Ng V."/>
            <person name="Clum A."/>
            <person name="Steindorff A."/>
            <person name="Ohm R.A."/>
            <person name="Martin F."/>
            <person name="Silar P."/>
            <person name="Natvig D.O."/>
            <person name="Lalanne C."/>
            <person name="Gautier V."/>
            <person name="Ament-Velasquez S.L."/>
            <person name="Kruys A."/>
            <person name="Hutchinson M.I."/>
            <person name="Powell A.J."/>
            <person name="Barry K."/>
            <person name="Miller A.N."/>
            <person name="Grigoriev I.V."/>
            <person name="Debuchy R."/>
            <person name="Gladieux P."/>
            <person name="Hiltunen Thoren M."/>
            <person name="Johannesson H."/>
        </authorList>
    </citation>
    <scope>NUCLEOTIDE SEQUENCE</scope>
    <source>
        <strain evidence="2">PSN293</strain>
    </source>
</reference>
<name>A0AAN6Y6Q0_9PEZI</name>
<dbReference type="Proteomes" id="UP001301769">
    <property type="component" value="Unassembled WGS sequence"/>
</dbReference>
<evidence type="ECO:0000313" key="2">
    <source>
        <dbReference type="EMBL" id="KAK4212910.1"/>
    </source>
</evidence>
<gene>
    <name evidence="2" type="ORF">QBC37DRAFT_483456</name>
</gene>
<keyword evidence="3" id="KW-1185">Reference proteome</keyword>
<organism evidence="2 3">
    <name type="scientific">Rhypophila decipiens</name>
    <dbReference type="NCBI Taxonomy" id="261697"/>
    <lineage>
        <taxon>Eukaryota</taxon>
        <taxon>Fungi</taxon>
        <taxon>Dikarya</taxon>
        <taxon>Ascomycota</taxon>
        <taxon>Pezizomycotina</taxon>
        <taxon>Sordariomycetes</taxon>
        <taxon>Sordariomycetidae</taxon>
        <taxon>Sordariales</taxon>
        <taxon>Naviculisporaceae</taxon>
        <taxon>Rhypophila</taxon>
    </lineage>
</organism>
<evidence type="ECO:0000313" key="3">
    <source>
        <dbReference type="Proteomes" id="UP001301769"/>
    </source>
</evidence>
<sequence length="355" mass="38758">MTKLPTPSLTIPKRVHFEDSTKKKNPSGHLSSRLPKSPYPEAAKLHKETPVQQSQAKAKNQKEEPPVANFANLTISEPQEAIGAVPLESQHPLDPPPAYHEMSFQPGSHQSSIRRPGAAMASPAYENATPPKPGAVSYQPQMPDTTNGPEVHWYTPRHDGTTPYGPGFGPQMVSQHPFQSCQPVAAPFPGQSPIAMPFQQVCAPLQPTMIQHPIAQSMMMQPLAPSAMYHAGMQPALPQPSQPLFIQNGLQQQQGMMMLGSGAANMPMGATLPDPAFGVGYTASEVAMMNNQYAAYSNVDEPQEFQPADPDPTRMYRVRDFDGSWAMLSRKTIDRGAFRWYVTDGGVFYAVRLVG</sequence>
<proteinExistence type="predicted"/>
<comment type="caution">
    <text evidence="2">The sequence shown here is derived from an EMBL/GenBank/DDBJ whole genome shotgun (WGS) entry which is preliminary data.</text>
</comment>
<feature type="region of interest" description="Disordered" evidence="1">
    <location>
        <begin position="103"/>
        <end position="139"/>
    </location>
</feature>
<dbReference type="AlphaFoldDB" id="A0AAN6Y6Q0"/>
<reference evidence="2" key="2">
    <citation type="submission" date="2023-05" db="EMBL/GenBank/DDBJ databases">
        <authorList>
            <consortium name="Lawrence Berkeley National Laboratory"/>
            <person name="Steindorff A."/>
            <person name="Hensen N."/>
            <person name="Bonometti L."/>
            <person name="Westerberg I."/>
            <person name="Brannstrom I.O."/>
            <person name="Guillou S."/>
            <person name="Cros-Aarteil S."/>
            <person name="Calhoun S."/>
            <person name="Haridas S."/>
            <person name="Kuo A."/>
            <person name="Mondo S."/>
            <person name="Pangilinan J."/>
            <person name="Riley R."/>
            <person name="Labutti K."/>
            <person name="Andreopoulos B."/>
            <person name="Lipzen A."/>
            <person name="Chen C."/>
            <person name="Yanf M."/>
            <person name="Daum C."/>
            <person name="Ng V."/>
            <person name="Clum A."/>
            <person name="Ohm R."/>
            <person name="Martin F."/>
            <person name="Silar P."/>
            <person name="Natvig D."/>
            <person name="Lalanne C."/>
            <person name="Gautier V."/>
            <person name="Ament-Velasquez S.L."/>
            <person name="Kruys A."/>
            <person name="Hutchinson M.I."/>
            <person name="Powell A.J."/>
            <person name="Barry K."/>
            <person name="Miller A.N."/>
            <person name="Grigoriev I.V."/>
            <person name="Debuchy R."/>
            <person name="Gladieux P."/>
            <person name="Thoren M.H."/>
            <person name="Johannesson H."/>
        </authorList>
    </citation>
    <scope>NUCLEOTIDE SEQUENCE</scope>
    <source>
        <strain evidence="2">PSN293</strain>
    </source>
</reference>
<feature type="region of interest" description="Disordered" evidence="1">
    <location>
        <begin position="1"/>
        <end position="72"/>
    </location>
</feature>
<accession>A0AAN6Y6Q0</accession>
<dbReference type="EMBL" id="MU858118">
    <property type="protein sequence ID" value="KAK4212910.1"/>
    <property type="molecule type" value="Genomic_DNA"/>
</dbReference>
<protein>
    <submittedName>
        <fullName evidence="2">Uncharacterized protein</fullName>
    </submittedName>
</protein>
<evidence type="ECO:0000256" key="1">
    <source>
        <dbReference type="SAM" id="MobiDB-lite"/>
    </source>
</evidence>